<dbReference type="AlphaFoldDB" id="Q7MN80"/>
<evidence type="ECO:0000313" key="2">
    <source>
        <dbReference type="Proteomes" id="UP000002675"/>
    </source>
</evidence>
<sequence>MKLKAGYVTLLFTALLLLFSLVISLASARGLLYQIKIAQNEVKSRQEHWLAEGGLECVYTKTVQDGVIPTLSSIPECNIGSHSVTFTYEAVTAVNNPTKVTSKIGYAGLSKNIVSSSTASSSGALKSSANLFFNASMSFYTPDPGLETPDGFECAIIRHKGNITLRAAMDNKGLQDGRPPSSDFSSSKNCLMTHRSHWGNKDIVKDTNLKPFEEFFGVTEDKHNQVRSKFDYQISGGGADCGARIKDKLLAHKGANPGSKVSIWVDGSCELADPYILEIAQESQKTDGLLLLVHEGVFSINSPWKEDKPTPDIKGLVFHFNDEFIASENDWNNMANKPNLFHSVHNFDLSERKKTSFYHHGSISFTGGFYIDDDRNNAMFNNSMGFHFNNDVMSNLQSAFVSKLKWQEGSWNAN</sequence>
<reference evidence="1 2" key="1">
    <citation type="journal article" date="2003" name="Genome Res.">
        <title>Comparative genome analysis of Vibrio vulnificus, a marine pathogen.</title>
        <authorList>
            <person name="Chen C.Y."/>
            <person name="Wu K.M."/>
            <person name="Chang Y.C."/>
            <person name="Chang C.H."/>
            <person name="Tsai H.C."/>
            <person name="Liao T.L."/>
            <person name="Liu Y.M."/>
            <person name="Chen H.J."/>
            <person name="Shen A.B."/>
            <person name="Li J.C."/>
            <person name="Su T.L."/>
            <person name="Shao C.P."/>
            <person name="Lee C.T."/>
            <person name="Hor L.I."/>
            <person name="Tsai S.F."/>
        </authorList>
    </citation>
    <scope>NUCLEOTIDE SEQUENCE [LARGE SCALE GENOMIC DNA]</scope>
    <source>
        <strain evidence="1 2">YJ016</strain>
    </source>
</reference>
<dbReference type="Proteomes" id="UP000002675">
    <property type="component" value="Chromosome I"/>
</dbReference>
<evidence type="ECO:0000313" key="1">
    <source>
        <dbReference type="EMBL" id="BAC93601.1"/>
    </source>
</evidence>
<protein>
    <submittedName>
        <fullName evidence="1">Uncharacterized protein</fullName>
    </submittedName>
</protein>
<organism evidence="1 2">
    <name type="scientific">Vibrio vulnificus (strain YJ016)</name>
    <dbReference type="NCBI Taxonomy" id="196600"/>
    <lineage>
        <taxon>Bacteria</taxon>
        <taxon>Pseudomonadati</taxon>
        <taxon>Pseudomonadota</taxon>
        <taxon>Gammaproteobacteria</taxon>
        <taxon>Vibrionales</taxon>
        <taxon>Vibrionaceae</taxon>
        <taxon>Vibrio</taxon>
    </lineage>
</organism>
<proteinExistence type="predicted"/>
<dbReference type="RefSeq" id="WP_011149661.1">
    <property type="nucleotide sequence ID" value="NC_005139.1"/>
</dbReference>
<dbReference type="PATRIC" id="fig|196600.6.peg.845"/>
<name>Q7MN80_VIBVY</name>
<accession>Q7MN80</accession>
<dbReference type="HOGENOM" id="CLU_652038_0_0_6"/>
<gene>
    <name evidence="1" type="ordered locus">VV0837</name>
</gene>
<dbReference type="KEGG" id="vvy:VV0837"/>
<dbReference type="EMBL" id="BA000037">
    <property type="protein sequence ID" value="BAC93601.1"/>
    <property type="molecule type" value="Genomic_DNA"/>
</dbReference>